<dbReference type="EMBL" id="JNSL01000057">
    <property type="protein sequence ID" value="KGA17649.1"/>
    <property type="molecule type" value="Genomic_DNA"/>
</dbReference>
<evidence type="ECO:0008006" key="3">
    <source>
        <dbReference type="Google" id="ProtNLM"/>
    </source>
</evidence>
<name>A0A094Q6C6_9ZZZZ</name>
<feature type="region of interest" description="Disordered" evidence="1">
    <location>
        <begin position="248"/>
        <end position="292"/>
    </location>
</feature>
<dbReference type="AlphaFoldDB" id="A0A094Q6C6"/>
<proteinExistence type="predicted"/>
<evidence type="ECO:0000313" key="2">
    <source>
        <dbReference type="EMBL" id="KGA17649.1"/>
    </source>
</evidence>
<reference evidence="2" key="1">
    <citation type="submission" date="2014-06" db="EMBL/GenBank/DDBJ databases">
        <title>Key roles for freshwater Actinobacteria revealed by deep metagenomic sequencing.</title>
        <authorList>
            <person name="Ghai R."/>
            <person name="Mizuno C.M."/>
            <person name="Picazo A."/>
            <person name="Camacho A."/>
            <person name="Rodriguez-Valera F."/>
        </authorList>
    </citation>
    <scope>NUCLEOTIDE SEQUENCE</scope>
</reference>
<protein>
    <recommendedName>
        <fullName evidence="3">DUF3027 domain-containing protein</fullName>
    </recommendedName>
</protein>
<sequence>MANAIETKLNNAKDVARNFLIEDITEQRVGEYLGFEVEGENTLTHKFKCVDKAYFGWHWSVTLAVTDDSSEVTVSEILLLPGEKAILAKPWVPWEQRVEPGDIGVGDVLPTAADDVRLVPGYTGVDDLFEEKLTPQGWEVGLGRFRVLSVPGKDETAIRWYDGDRGPRAAIAEAVTDKCVTCGFYVAISGSLGQSFGVCTNKFAADDGKVVALDHGCGGHSEIVVDLHSIPTGGMVFDDNNLDTTEVSDEEVVETEVTDIDEDDDDDTEVEDLDLSVDVIDESELEVSEEEN</sequence>
<dbReference type="Pfam" id="PF11228">
    <property type="entry name" value="DUF3027"/>
    <property type="match status" value="1"/>
</dbReference>
<organism evidence="2">
    <name type="scientific">freshwater metagenome</name>
    <dbReference type="NCBI Taxonomy" id="449393"/>
    <lineage>
        <taxon>unclassified sequences</taxon>
        <taxon>metagenomes</taxon>
        <taxon>ecological metagenomes</taxon>
    </lineage>
</organism>
<evidence type="ECO:0000256" key="1">
    <source>
        <dbReference type="SAM" id="MobiDB-lite"/>
    </source>
</evidence>
<dbReference type="InterPro" id="IPR021391">
    <property type="entry name" value="DUF3027"/>
</dbReference>
<accession>A0A094Q6C6</accession>
<comment type="caution">
    <text evidence="2">The sequence shown here is derived from an EMBL/GenBank/DDBJ whole genome shotgun (WGS) entry which is preliminary data.</text>
</comment>
<gene>
    <name evidence="2" type="ORF">GM51_9945</name>
</gene>